<evidence type="ECO:0000313" key="3">
    <source>
        <dbReference type="Proteomes" id="UP000255508"/>
    </source>
</evidence>
<reference evidence="2 3" key="1">
    <citation type="journal article" date="2018" name="ISME J.">
        <title>Endosymbiont genomes yield clues of tubeworm success.</title>
        <authorList>
            <person name="Li Y."/>
            <person name="Liles M.R."/>
            <person name="Halanych K.M."/>
        </authorList>
    </citation>
    <scope>NUCLEOTIDE SEQUENCE [LARGE SCALE GENOMIC DNA]</scope>
    <source>
        <strain evidence="2">A1422</strain>
    </source>
</reference>
<proteinExistence type="predicted"/>
<evidence type="ECO:0000256" key="1">
    <source>
        <dbReference type="SAM" id="SignalP"/>
    </source>
</evidence>
<name>A0A370DXH2_9GAMM</name>
<dbReference type="AlphaFoldDB" id="A0A370DXH2"/>
<feature type="chain" id="PRO_5016638289" evidence="1">
    <location>
        <begin position="23"/>
        <end position="143"/>
    </location>
</feature>
<protein>
    <submittedName>
        <fullName evidence="2">Uncharacterized protein</fullName>
    </submittedName>
</protein>
<organism evidence="2 3">
    <name type="scientific">endosymbiont of Lamellibrachia luymesi</name>
    <dbReference type="NCBI Taxonomy" id="2200907"/>
    <lineage>
        <taxon>Bacteria</taxon>
        <taxon>Pseudomonadati</taxon>
        <taxon>Pseudomonadota</taxon>
        <taxon>Gammaproteobacteria</taxon>
        <taxon>sulfur-oxidizing symbionts</taxon>
    </lineage>
</organism>
<comment type="caution">
    <text evidence="2">The sequence shown here is derived from an EMBL/GenBank/DDBJ whole genome shotgun (WGS) entry which is preliminary data.</text>
</comment>
<dbReference type="Proteomes" id="UP000255508">
    <property type="component" value="Unassembled WGS sequence"/>
</dbReference>
<dbReference type="PROSITE" id="PS51257">
    <property type="entry name" value="PROKAR_LIPOPROTEIN"/>
    <property type="match status" value="1"/>
</dbReference>
<sequence length="143" mass="15593">MRQMSGYLIGLTLLLAGQNAQAGAACVVVKKLGNSLAIEWIAGQNESVASAIKKAKAKLREQGWHKKYQDAHPQANTNLSHAHVVIVQTDYKSAIGKSRTSYGCGYSAGSAAQAEQAALKDLRNYSWGWKPEFGYEVLKKFSY</sequence>
<accession>A0A370DXH2</accession>
<keyword evidence="1" id="KW-0732">Signal</keyword>
<gene>
    <name evidence="2" type="ORF">DIZ79_12070</name>
</gene>
<feature type="signal peptide" evidence="1">
    <location>
        <begin position="1"/>
        <end position="22"/>
    </location>
</feature>
<dbReference type="EMBL" id="QFXD01000218">
    <property type="protein sequence ID" value="RDH89430.1"/>
    <property type="molecule type" value="Genomic_DNA"/>
</dbReference>
<evidence type="ECO:0000313" key="2">
    <source>
        <dbReference type="EMBL" id="RDH89430.1"/>
    </source>
</evidence>